<evidence type="ECO:0000256" key="1">
    <source>
        <dbReference type="ARBA" id="ARBA00004340"/>
    </source>
</evidence>
<comment type="caution">
    <text evidence="5">The sequence shown here is derived from an EMBL/GenBank/DDBJ whole genome shotgun (WGS) entry which is preliminary data.</text>
</comment>
<proteinExistence type="predicted"/>
<evidence type="ECO:0000313" key="6">
    <source>
        <dbReference type="Proteomes" id="UP001153678"/>
    </source>
</evidence>
<dbReference type="OrthoDB" id="2673191at2759"/>
<dbReference type="AlphaFoldDB" id="A0A9W4WXK9"/>
<dbReference type="EMBL" id="CAMKVN010004253">
    <property type="protein sequence ID" value="CAI2186674.1"/>
    <property type="molecule type" value="Genomic_DNA"/>
</dbReference>
<dbReference type="GO" id="GO:0005576">
    <property type="term" value="C:extracellular region"/>
    <property type="evidence" value="ECO:0007669"/>
    <property type="project" value="UniProtKB-SubCell"/>
</dbReference>
<dbReference type="Proteomes" id="UP001153678">
    <property type="component" value="Unassembled WGS sequence"/>
</dbReference>
<reference evidence="5" key="1">
    <citation type="submission" date="2022-08" db="EMBL/GenBank/DDBJ databases">
        <authorList>
            <person name="Kallberg Y."/>
            <person name="Tangrot J."/>
            <person name="Rosling A."/>
        </authorList>
    </citation>
    <scope>NUCLEOTIDE SEQUENCE</scope>
    <source>
        <strain evidence="5">Wild A</strain>
    </source>
</reference>
<dbReference type="InterPro" id="IPR045379">
    <property type="entry name" value="Crinkler_N"/>
</dbReference>
<evidence type="ECO:0000256" key="2">
    <source>
        <dbReference type="ARBA" id="ARBA00004613"/>
    </source>
</evidence>
<accession>A0A9W4WXK9</accession>
<name>A0A9W4WXK9_9GLOM</name>
<comment type="subcellular location">
    <subcellularLocation>
        <location evidence="1">Host cell</location>
    </subcellularLocation>
    <subcellularLocation>
        <location evidence="2">Secreted</location>
    </subcellularLocation>
</comment>
<evidence type="ECO:0000256" key="3">
    <source>
        <dbReference type="ARBA" id="ARBA00022525"/>
    </source>
</evidence>
<feature type="domain" description="Crinkler effector protein N-terminal" evidence="4">
    <location>
        <begin position="4"/>
        <end position="96"/>
    </location>
</feature>
<gene>
    <name evidence="5" type="ORF">FWILDA_LOCUS12695</name>
</gene>
<protein>
    <submittedName>
        <fullName evidence="5">3007_t:CDS:1</fullName>
    </submittedName>
</protein>
<organism evidence="5 6">
    <name type="scientific">Funneliformis geosporum</name>
    <dbReference type="NCBI Taxonomy" id="1117311"/>
    <lineage>
        <taxon>Eukaryota</taxon>
        <taxon>Fungi</taxon>
        <taxon>Fungi incertae sedis</taxon>
        <taxon>Mucoromycota</taxon>
        <taxon>Glomeromycotina</taxon>
        <taxon>Glomeromycetes</taxon>
        <taxon>Glomerales</taxon>
        <taxon>Glomeraceae</taxon>
        <taxon>Funneliformis</taxon>
    </lineage>
</organism>
<keyword evidence="6" id="KW-1185">Reference proteome</keyword>
<dbReference type="GO" id="GO:0043657">
    <property type="term" value="C:host cell"/>
    <property type="evidence" value="ECO:0007669"/>
    <property type="project" value="UniProtKB-SubCell"/>
</dbReference>
<sequence>MVNVELTCRLFKDVEENSKEFTVVVHITDYIDDLKVKIYEKVKKTNNDFLEIEADDLRLWKVEIDNNRNTRLQLAFKDKIVHEGDEVKYRTNNITEAITTLRVAEGWAYINYEKFFHFTVTSFLKKKLDISGILLECDQL</sequence>
<dbReference type="Pfam" id="PF20147">
    <property type="entry name" value="Crinkler"/>
    <property type="match status" value="1"/>
</dbReference>
<evidence type="ECO:0000259" key="4">
    <source>
        <dbReference type="Pfam" id="PF20147"/>
    </source>
</evidence>
<keyword evidence="3" id="KW-0964">Secreted</keyword>
<evidence type="ECO:0000313" key="5">
    <source>
        <dbReference type="EMBL" id="CAI2186674.1"/>
    </source>
</evidence>